<dbReference type="Proteomes" id="UP000593565">
    <property type="component" value="Unassembled WGS sequence"/>
</dbReference>
<sequence length="93" mass="10439">MLALNETWIHAENTATPTALASNFNFSHTSRHNRRGGGTGQLGKFLDEFDMLLSTIPDDGTPLLVLDDKAGHRVWILVDTTGQKMMEEYLFPY</sequence>
<keyword evidence="2" id="KW-1185">Reference proteome</keyword>
<protein>
    <submittedName>
        <fullName evidence="1">Uncharacterized protein</fullName>
    </submittedName>
</protein>
<dbReference type="AlphaFoldDB" id="A0A7J5ZNR1"/>
<accession>A0A7J5ZNR1</accession>
<evidence type="ECO:0000313" key="2">
    <source>
        <dbReference type="Proteomes" id="UP000593565"/>
    </source>
</evidence>
<name>A0A7J5ZNR1_AMEME</name>
<reference evidence="1 2" key="1">
    <citation type="submission" date="2020-02" db="EMBL/GenBank/DDBJ databases">
        <title>A chromosome-scale genome assembly of the black bullhead catfish (Ameiurus melas).</title>
        <authorList>
            <person name="Wen M."/>
            <person name="Zham M."/>
            <person name="Cabau C."/>
            <person name="Klopp C."/>
            <person name="Donnadieu C."/>
            <person name="Roques C."/>
            <person name="Bouchez O."/>
            <person name="Lampietro C."/>
            <person name="Jouanno E."/>
            <person name="Herpin A."/>
            <person name="Louis A."/>
            <person name="Berthelot C."/>
            <person name="Parey E."/>
            <person name="Roest-Crollius H."/>
            <person name="Braasch I."/>
            <person name="Postlethwait J."/>
            <person name="Robinson-Rechavi M."/>
            <person name="Echchiki A."/>
            <person name="Begum T."/>
            <person name="Montfort J."/>
            <person name="Schartl M."/>
            <person name="Bobe J."/>
            <person name="Guiguen Y."/>
        </authorList>
    </citation>
    <scope>NUCLEOTIDE SEQUENCE [LARGE SCALE GENOMIC DNA]</scope>
    <source>
        <strain evidence="1">M_S1</strain>
        <tissue evidence="1">Blood</tissue>
    </source>
</reference>
<comment type="caution">
    <text evidence="1">The sequence shown here is derived from an EMBL/GenBank/DDBJ whole genome shotgun (WGS) entry which is preliminary data.</text>
</comment>
<dbReference type="EMBL" id="JAAGNN010000026">
    <property type="protein sequence ID" value="KAF4072093.1"/>
    <property type="molecule type" value="Genomic_DNA"/>
</dbReference>
<proteinExistence type="predicted"/>
<evidence type="ECO:0000313" key="1">
    <source>
        <dbReference type="EMBL" id="KAF4072093.1"/>
    </source>
</evidence>
<organism evidence="1 2">
    <name type="scientific">Ameiurus melas</name>
    <name type="common">Black bullhead</name>
    <name type="synonym">Silurus melas</name>
    <dbReference type="NCBI Taxonomy" id="219545"/>
    <lineage>
        <taxon>Eukaryota</taxon>
        <taxon>Metazoa</taxon>
        <taxon>Chordata</taxon>
        <taxon>Craniata</taxon>
        <taxon>Vertebrata</taxon>
        <taxon>Euteleostomi</taxon>
        <taxon>Actinopterygii</taxon>
        <taxon>Neopterygii</taxon>
        <taxon>Teleostei</taxon>
        <taxon>Ostariophysi</taxon>
        <taxon>Siluriformes</taxon>
        <taxon>Ictaluridae</taxon>
        <taxon>Ameiurus</taxon>
    </lineage>
</organism>
<gene>
    <name evidence="1" type="ORF">AMELA_G00270350</name>
</gene>